<evidence type="ECO:0000256" key="2">
    <source>
        <dbReference type="SAM" id="SignalP"/>
    </source>
</evidence>
<feature type="domain" description="Pili assembly chaperone N-terminal" evidence="3">
    <location>
        <begin position="25"/>
        <end position="144"/>
    </location>
</feature>
<keyword evidence="5" id="KW-1185">Reference proteome</keyword>
<protein>
    <submittedName>
        <fullName evidence="4">Molecular chaperone</fullName>
    </submittedName>
</protein>
<dbReference type="AlphaFoldDB" id="A0A4Y5Z7E0"/>
<feature type="region of interest" description="Disordered" evidence="1">
    <location>
        <begin position="163"/>
        <end position="189"/>
    </location>
</feature>
<dbReference type="InterPro" id="IPR050643">
    <property type="entry name" value="Periplasmic_pilus_chap"/>
</dbReference>
<dbReference type="InterPro" id="IPR013783">
    <property type="entry name" value="Ig-like_fold"/>
</dbReference>
<sequence length="240" mass="24837">MPRRALAVALIAMGMGAPGAFASGLQVAPIGLHLAAAEQAQALWLTNTGTEILHAQVRVFRWTQADGKDALAPTRDLVISPPMVTIAPGDKQLVRVIRQVAPPLDGTESAYRVVVDELPVGGTDKGGLKFVLRYSIPVFIAPAGDPTVSATLQAGVDTSTGSARLSVSNTGKGHAQVADVSQRNPSGKDTPLLTGLVGYVLPGSTMAWPLPAQAQRAGALRARINGEANESTLVVDPGSR</sequence>
<evidence type="ECO:0000256" key="1">
    <source>
        <dbReference type="SAM" id="MobiDB-lite"/>
    </source>
</evidence>
<dbReference type="Gene3D" id="2.60.40.10">
    <property type="entry name" value="Immunoglobulins"/>
    <property type="match status" value="1"/>
</dbReference>
<feature type="chain" id="PRO_5021331086" evidence="2">
    <location>
        <begin position="23"/>
        <end position="240"/>
    </location>
</feature>
<evidence type="ECO:0000313" key="4">
    <source>
        <dbReference type="EMBL" id="QDE41144.1"/>
    </source>
</evidence>
<dbReference type="OrthoDB" id="511700at2"/>
<dbReference type="PANTHER" id="PTHR30251:SF4">
    <property type="entry name" value="SLR1668 PROTEIN"/>
    <property type="match status" value="1"/>
</dbReference>
<organism evidence="4 5">
    <name type="scientific">Luteibacter pinisoli</name>
    <dbReference type="NCBI Taxonomy" id="2589080"/>
    <lineage>
        <taxon>Bacteria</taxon>
        <taxon>Pseudomonadati</taxon>
        <taxon>Pseudomonadota</taxon>
        <taxon>Gammaproteobacteria</taxon>
        <taxon>Lysobacterales</taxon>
        <taxon>Rhodanobacteraceae</taxon>
        <taxon>Luteibacter</taxon>
    </lineage>
</organism>
<reference evidence="4 5" key="1">
    <citation type="submission" date="2019-06" db="EMBL/GenBank/DDBJ databases">
        <title>A complete genome sequence for Luteibacter pinisoli MAH-14.</title>
        <authorList>
            <person name="Baltrus D.A."/>
        </authorList>
    </citation>
    <scope>NUCLEOTIDE SEQUENCE [LARGE SCALE GENOMIC DNA]</scope>
    <source>
        <strain evidence="4 5">MAH-14</strain>
    </source>
</reference>
<gene>
    <name evidence="4" type="ORF">FIV34_19015</name>
</gene>
<keyword evidence="2" id="KW-0732">Signal</keyword>
<accession>A0A4Y5Z7E0</accession>
<dbReference type="SUPFAM" id="SSF49354">
    <property type="entry name" value="PapD-like"/>
    <property type="match status" value="1"/>
</dbReference>
<dbReference type="InterPro" id="IPR016147">
    <property type="entry name" value="Pili_assmbl_chaperone_N"/>
</dbReference>
<dbReference type="Proteomes" id="UP000316093">
    <property type="component" value="Chromosome"/>
</dbReference>
<evidence type="ECO:0000259" key="3">
    <source>
        <dbReference type="Pfam" id="PF00345"/>
    </source>
</evidence>
<name>A0A4Y5Z7E0_9GAMM</name>
<dbReference type="RefSeq" id="WP_139985067.1">
    <property type="nucleotide sequence ID" value="NZ_CP041046.1"/>
</dbReference>
<dbReference type="GO" id="GO:0030288">
    <property type="term" value="C:outer membrane-bounded periplasmic space"/>
    <property type="evidence" value="ECO:0007669"/>
    <property type="project" value="InterPro"/>
</dbReference>
<dbReference type="EMBL" id="CP041046">
    <property type="protein sequence ID" value="QDE41144.1"/>
    <property type="molecule type" value="Genomic_DNA"/>
</dbReference>
<dbReference type="InterPro" id="IPR008962">
    <property type="entry name" value="PapD-like_sf"/>
</dbReference>
<proteinExistence type="predicted"/>
<dbReference type="Pfam" id="PF00345">
    <property type="entry name" value="PapD_N"/>
    <property type="match status" value="1"/>
</dbReference>
<feature type="signal peptide" evidence="2">
    <location>
        <begin position="1"/>
        <end position="22"/>
    </location>
</feature>
<dbReference type="KEGG" id="lpy:FIV34_19015"/>
<dbReference type="GO" id="GO:0071555">
    <property type="term" value="P:cell wall organization"/>
    <property type="evidence" value="ECO:0007669"/>
    <property type="project" value="InterPro"/>
</dbReference>
<dbReference type="PANTHER" id="PTHR30251">
    <property type="entry name" value="PILUS ASSEMBLY CHAPERONE"/>
    <property type="match status" value="1"/>
</dbReference>
<evidence type="ECO:0000313" key="5">
    <source>
        <dbReference type="Proteomes" id="UP000316093"/>
    </source>
</evidence>